<comment type="catalytic activity">
    <reaction evidence="1">
        <text>ATP + protein L-histidine = ADP + protein N-phospho-L-histidine.</text>
        <dbReference type="EC" id="2.7.13.3"/>
    </reaction>
</comment>
<dbReference type="PROSITE" id="PS50109">
    <property type="entry name" value="HIS_KIN"/>
    <property type="match status" value="1"/>
</dbReference>
<dbReference type="EMBL" id="CP010802">
    <property type="protein sequence ID" value="ALC17948.1"/>
    <property type="molecule type" value="Genomic_DNA"/>
</dbReference>
<name>A0A0M5IP99_9BACT</name>
<dbReference type="InterPro" id="IPR003661">
    <property type="entry name" value="HisK_dim/P_dom"/>
</dbReference>
<dbReference type="Gene3D" id="3.30.450.20">
    <property type="entry name" value="PAS domain"/>
    <property type="match status" value="2"/>
</dbReference>
<protein>
    <recommendedName>
        <fullName evidence="2">histidine kinase</fullName>
        <ecNumber evidence="2">2.7.13.3</ecNumber>
    </recommendedName>
</protein>
<evidence type="ECO:0000256" key="2">
    <source>
        <dbReference type="ARBA" id="ARBA00012438"/>
    </source>
</evidence>
<keyword evidence="7" id="KW-1185">Reference proteome</keyword>
<dbReference type="InterPro" id="IPR004358">
    <property type="entry name" value="Sig_transdc_His_kin-like_C"/>
</dbReference>
<dbReference type="PATRIC" id="fig|1603606.3.peg.3473"/>
<dbReference type="SUPFAM" id="SSF55785">
    <property type="entry name" value="PYP-like sensor domain (PAS domain)"/>
    <property type="match status" value="2"/>
</dbReference>
<dbReference type="RefSeq" id="WP_053551916.1">
    <property type="nucleotide sequence ID" value="NZ_CP010802.1"/>
</dbReference>
<dbReference type="AlphaFoldDB" id="A0A0M5IP99"/>
<dbReference type="SUPFAM" id="SSF47384">
    <property type="entry name" value="Homodimeric domain of signal transducing histidine kinase"/>
    <property type="match status" value="1"/>
</dbReference>
<dbReference type="InterPro" id="IPR036890">
    <property type="entry name" value="HATPase_C_sf"/>
</dbReference>
<dbReference type="EC" id="2.7.13.3" evidence="2"/>
<dbReference type="STRING" id="1603606.DSOUD_3228"/>
<dbReference type="SMART" id="SM00387">
    <property type="entry name" value="HATPase_c"/>
    <property type="match status" value="1"/>
</dbReference>
<dbReference type="PANTHER" id="PTHR43065:SF50">
    <property type="entry name" value="HISTIDINE KINASE"/>
    <property type="match status" value="1"/>
</dbReference>
<keyword evidence="6" id="KW-0418">Kinase</keyword>
<dbReference type="InterPro" id="IPR005467">
    <property type="entry name" value="His_kinase_dom"/>
</dbReference>
<evidence type="ECO:0000256" key="4">
    <source>
        <dbReference type="SAM" id="Coils"/>
    </source>
</evidence>
<dbReference type="Pfam" id="PF02518">
    <property type="entry name" value="HATPase_c"/>
    <property type="match status" value="1"/>
</dbReference>
<gene>
    <name evidence="6" type="ORF">DSOUD_3228</name>
</gene>
<dbReference type="InterPro" id="IPR000014">
    <property type="entry name" value="PAS"/>
</dbReference>
<dbReference type="Proteomes" id="UP000057158">
    <property type="component" value="Chromosome"/>
</dbReference>
<evidence type="ECO:0000313" key="6">
    <source>
        <dbReference type="EMBL" id="ALC17948.1"/>
    </source>
</evidence>
<keyword evidence="4" id="KW-0175">Coiled coil</keyword>
<dbReference type="InterPro" id="IPR035965">
    <property type="entry name" value="PAS-like_dom_sf"/>
</dbReference>
<proteinExistence type="predicted"/>
<organism evidence="6 7">
    <name type="scientific">Desulfuromonas soudanensis</name>
    <dbReference type="NCBI Taxonomy" id="1603606"/>
    <lineage>
        <taxon>Bacteria</taxon>
        <taxon>Pseudomonadati</taxon>
        <taxon>Thermodesulfobacteriota</taxon>
        <taxon>Desulfuromonadia</taxon>
        <taxon>Desulfuromonadales</taxon>
        <taxon>Desulfuromonadaceae</taxon>
        <taxon>Desulfuromonas</taxon>
    </lineage>
</organism>
<dbReference type="CDD" id="cd00082">
    <property type="entry name" value="HisKA"/>
    <property type="match status" value="1"/>
</dbReference>
<feature type="domain" description="Histidine kinase" evidence="5">
    <location>
        <begin position="314"/>
        <end position="558"/>
    </location>
</feature>
<accession>A0A0M5IP99</accession>
<evidence type="ECO:0000259" key="5">
    <source>
        <dbReference type="PROSITE" id="PS50109"/>
    </source>
</evidence>
<dbReference type="SMART" id="SM00388">
    <property type="entry name" value="HisKA"/>
    <property type="match status" value="1"/>
</dbReference>
<dbReference type="Gene3D" id="3.30.565.10">
    <property type="entry name" value="Histidine kinase-like ATPase, C-terminal domain"/>
    <property type="match status" value="1"/>
</dbReference>
<evidence type="ECO:0000256" key="3">
    <source>
        <dbReference type="ARBA" id="ARBA00022553"/>
    </source>
</evidence>
<dbReference type="InterPro" id="IPR036097">
    <property type="entry name" value="HisK_dim/P_sf"/>
</dbReference>
<dbReference type="KEGG" id="des:DSOUD_3228"/>
<dbReference type="InterPro" id="IPR003594">
    <property type="entry name" value="HATPase_dom"/>
</dbReference>
<dbReference type="PRINTS" id="PR00344">
    <property type="entry name" value="BCTRLSENSOR"/>
</dbReference>
<evidence type="ECO:0000256" key="1">
    <source>
        <dbReference type="ARBA" id="ARBA00000085"/>
    </source>
</evidence>
<dbReference type="GO" id="GO:0000155">
    <property type="term" value="F:phosphorelay sensor kinase activity"/>
    <property type="evidence" value="ECO:0007669"/>
    <property type="project" value="InterPro"/>
</dbReference>
<dbReference type="PANTHER" id="PTHR43065">
    <property type="entry name" value="SENSOR HISTIDINE KINASE"/>
    <property type="match status" value="1"/>
</dbReference>
<keyword evidence="6" id="KW-0808">Transferase</keyword>
<sequence>MNLGETRINSAAGPEVLDEMFRMVFAGATSAKIILDPGMKIVAASDEFSKLIGRPPASLPGSEAWLEMFPAGVRAKIVSLHGFCQEEGALLSGREEIPLIREGEAPRTLMVSARSIPSLACSVISFVDITDRKKTETELESARGEQERKHTELRDVFSQVVKAKQEWEESMDRIADLVILIDETGRIRRCNRAFAVLVKKGFNEILGTPIGGFLADFDTSVEELNPQGVECYHWDSDRWFSVKFSENAYNNGAGIIVCHDISEMKRISLELQESHRQLERSRAELEQAFDDLKSTEAQMVQREKMASLGQLAAGMAHEINNPMGFIASNLLSLSRYAQKIVDYLLEERTLLGRDALGGETAAALEHLRKRMKIDYVLKDIVDLVEESLEGADRVKKIVQDLKSYSRKDGEERQAADLIQCLESTINVVWNEIKYKATVEKDYGEIPMTLCHPQALNQVFMNLLVNAAQAIEVQGTIRIRTWYEDENIFVSIADSGQGILPENQSRLFEPFFTTKEVGKGTGLGLSVSYDIVKKHDGEIRICSTPGQGSTFTVVIPVVREESHGA</sequence>
<dbReference type="SUPFAM" id="SSF55874">
    <property type="entry name" value="ATPase domain of HSP90 chaperone/DNA topoisomerase II/histidine kinase"/>
    <property type="match status" value="1"/>
</dbReference>
<evidence type="ECO:0000313" key="7">
    <source>
        <dbReference type="Proteomes" id="UP000057158"/>
    </source>
</evidence>
<feature type="coiled-coil region" evidence="4">
    <location>
        <begin position="264"/>
        <end position="298"/>
    </location>
</feature>
<dbReference type="Gene3D" id="1.10.287.130">
    <property type="match status" value="1"/>
</dbReference>
<reference evidence="6 7" key="1">
    <citation type="submission" date="2015-07" db="EMBL/GenBank/DDBJ databases">
        <title>Isolation and Genomic Characterization of a Novel Halophilic Metal-Reducing Deltaproteobacterium from the Deep Subsurface.</title>
        <authorList>
            <person name="Badalamenti J.P."/>
            <person name="Summers Z.M."/>
            <person name="Gralnick J.A."/>
            <person name="Bond D.R."/>
        </authorList>
    </citation>
    <scope>NUCLEOTIDE SEQUENCE [LARGE SCALE GENOMIC DNA]</scope>
    <source>
        <strain evidence="6 7">WTL</strain>
    </source>
</reference>
<keyword evidence="3" id="KW-0597">Phosphoprotein</keyword>
<dbReference type="SMART" id="SM00091">
    <property type="entry name" value="PAS"/>
    <property type="match status" value="2"/>
</dbReference>
<dbReference type="Pfam" id="PF13188">
    <property type="entry name" value="PAS_8"/>
    <property type="match status" value="1"/>
</dbReference>